<dbReference type="GO" id="GO:0016706">
    <property type="term" value="F:2-oxoglutarate-dependent dioxygenase activity"/>
    <property type="evidence" value="ECO:0007669"/>
    <property type="project" value="UniProtKB-ARBA"/>
</dbReference>
<dbReference type="SUPFAM" id="SSF51197">
    <property type="entry name" value="Clavaminate synthase-like"/>
    <property type="match status" value="1"/>
</dbReference>
<organism evidence="1 2">
    <name type="scientific">Burkholderia lata (strain ATCC 17760 / DSM 23089 / LMG 22485 / NCIMB 9086 / R18194 / 383)</name>
    <dbReference type="NCBI Taxonomy" id="482957"/>
    <lineage>
        <taxon>Bacteria</taxon>
        <taxon>Pseudomonadati</taxon>
        <taxon>Pseudomonadota</taxon>
        <taxon>Betaproteobacteria</taxon>
        <taxon>Burkholderiales</taxon>
        <taxon>Burkholderiaceae</taxon>
        <taxon>Burkholderia</taxon>
        <taxon>Burkholderia cepacia complex</taxon>
    </lineage>
</organism>
<accession>A0A6P2L5I0</accession>
<name>A0A6P2L5I0_BURL3</name>
<proteinExistence type="predicted"/>
<evidence type="ECO:0000313" key="1">
    <source>
        <dbReference type="EMBL" id="VWB66143.1"/>
    </source>
</evidence>
<sequence>MKDGRPEGRPFFMRAPDGGCRLTCAKQGAGLGRSTAEACFSHERVAQSMSRETAPEITRPCLTDDGLRVRLDEVVALLLSFGSGLHVEDHAFVGRQRPIEVEQHIADAIHARVALEGFAQFTPSDDVRSTLPLAAMRDMVANLVQAGIPPVFAFVCDEFWLTYWRLHRIVQAALGADTYQLMPDFWVWHVRANAGQAGWSMHRDAGARSLLPDGRAGALSLWIPLTPVDSTTGCVMLLPKHRDPDYGTDRVSQAEFDVRDIRALPGLAGDLMMWSQAVLHWGSRGSPLSDMPRISMSMGVQVDSLGPLNPPLLKSDVLPDAGLRLELIAKQILQYERFASIEPAWAHFARVLLASGLSGLVFDIPVEWRPH</sequence>
<dbReference type="Proteomes" id="UP000494218">
    <property type="component" value="Unassembled WGS sequence"/>
</dbReference>
<dbReference type="Gene3D" id="2.60.120.620">
    <property type="entry name" value="q2cbj1_9rhob like domain"/>
    <property type="match status" value="1"/>
</dbReference>
<dbReference type="InterPro" id="IPR008775">
    <property type="entry name" value="Phytyl_CoA_dOase-like"/>
</dbReference>
<evidence type="ECO:0008006" key="3">
    <source>
        <dbReference type="Google" id="ProtNLM"/>
    </source>
</evidence>
<dbReference type="EMBL" id="CABVPW010000013">
    <property type="protein sequence ID" value="VWB66143.1"/>
    <property type="molecule type" value="Genomic_DNA"/>
</dbReference>
<dbReference type="Pfam" id="PF05721">
    <property type="entry name" value="PhyH"/>
    <property type="match status" value="1"/>
</dbReference>
<protein>
    <recommendedName>
        <fullName evidence="3">Phytanoyl-CoA dioxygenase</fullName>
    </recommendedName>
</protein>
<dbReference type="AlphaFoldDB" id="A0A6P2L5I0"/>
<reference evidence="1 2" key="1">
    <citation type="submission" date="2019-09" db="EMBL/GenBank/DDBJ databases">
        <authorList>
            <person name="Depoorter E."/>
        </authorList>
    </citation>
    <scope>NUCLEOTIDE SEQUENCE [LARGE SCALE GENOMIC DNA]</scope>
    <source>
        <strain evidence="1">LMG 23254</strain>
    </source>
</reference>
<evidence type="ECO:0000313" key="2">
    <source>
        <dbReference type="Proteomes" id="UP000494218"/>
    </source>
</evidence>
<gene>
    <name evidence="1" type="ORF">BLA23254_03076</name>
</gene>
<dbReference type="RefSeq" id="WP_175032014.1">
    <property type="nucleotide sequence ID" value="NZ_CABVPW010000013.1"/>
</dbReference>